<dbReference type="PANTHER" id="PTHR30069">
    <property type="entry name" value="TONB-DEPENDENT OUTER MEMBRANE RECEPTOR"/>
    <property type="match status" value="1"/>
</dbReference>
<protein>
    <submittedName>
        <fullName evidence="15">TonB-dependent receptor</fullName>
    </submittedName>
</protein>
<dbReference type="PANTHER" id="PTHR30069:SF29">
    <property type="entry name" value="HEMOGLOBIN AND HEMOGLOBIN-HAPTOGLOBIN-BINDING PROTEIN 1-RELATED"/>
    <property type="match status" value="1"/>
</dbReference>
<keyword evidence="4 10" id="KW-0812">Transmembrane</keyword>
<dbReference type="SUPFAM" id="SSF56935">
    <property type="entry name" value="Porins"/>
    <property type="match status" value="1"/>
</dbReference>
<dbReference type="InterPro" id="IPR012910">
    <property type="entry name" value="Plug_dom"/>
</dbReference>
<gene>
    <name evidence="15" type="ORF">EQG63_11565</name>
</gene>
<keyword evidence="7 10" id="KW-0472">Membrane</keyword>
<keyword evidence="16" id="KW-1185">Reference proteome</keyword>
<organism evidence="15 16">
    <name type="scientific">Flavobacterium amnicola</name>
    <dbReference type="NCBI Taxonomy" id="2506422"/>
    <lineage>
        <taxon>Bacteria</taxon>
        <taxon>Pseudomonadati</taxon>
        <taxon>Bacteroidota</taxon>
        <taxon>Flavobacteriia</taxon>
        <taxon>Flavobacteriales</taxon>
        <taxon>Flavobacteriaceae</taxon>
        <taxon>Flavobacterium</taxon>
    </lineage>
</organism>
<evidence type="ECO:0000256" key="6">
    <source>
        <dbReference type="ARBA" id="ARBA00023077"/>
    </source>
</evidence>
<dbReference type="GO" id="GO:0009279">
    <property type="term" value="C:cell outer membrane"/>
    <property type="evidence" value="ECO:0007669"/>
    <property type="project" value="UniProtKB-SubCell"/>
</dbReference>
<reference evidence="16" key="1">
    <citation type="submission" date="2019-01" db="EMBL/GenBank/DDBJ databases">
        <title>Cytophagaceae bacterium strain CAR-16.</title>
        <authorList>
            <person name="Chen W.-M."/>
        </authorList>
    </citation>
    <scope>NUCLEOTIDE SEQUENCE [LARGE SCALE GENOMIC DNA]</scope>
    <source>
        <strain evidence="16">LLJ-11</strain>
    </source>
</reference>
<name>A0A4Q1K073_9FLAO</name>
<dbReference type="Pfam" id="PF07715">
    <property type="entry name" value="Plug"/>
    <property type="match status" value="1"/>
</dbReference>
<dbReference type="RefSeq" id="WP_129436536.1">
    <property type="nucleotide sequence ID" value="NZ_SBKO01000006.1"/>
</dbReference>
<evidence type="ECO:0000313" key="15">
    <source>
        <dbReference type="EMBL" id="RXR16257.1"/>
    </source>
</evidence>
<evidence type="ECO:0000256" key="9">
    <source>
        <dbReference type="ARBA" id="ARBA00023237"/>
    </source>
</evidence>
<feature type="signal peptide" evidence="12">
    <location>
        <begin position="1"/>
        <end position="18"/>
    </location>
</feature>
<evidence type="ECO:0000256" key="10">
    <source>
        <dbReference type="PROSITE-ProRule" id="PRU01360"/>
    </source>
</evidence>
<dbReference type="GO" id="GO:0044718">
    <property type="term" value="P:siderophore transmembrane transport"/>
    <property type="evidence" value="ECO:0007669"/>
    <property type="project" value="TreeGrafter"/>
</dbReference>
<dbReference type="InterPro" id="IPR037066">
    <property type="entry name" value="Plug_dom_sf"/>
</dbReference>
<feature type="domain" description="TonB-dependent receptor plug" evidence="14">
    <location>
        <begin position="43"/>
        <end position="149"/>
    </location>
</feature>
<evidence type="ECO:0000256" key="8">
    <source>
        <dbReference type="ARBA" id="ARBA00023170"/>
    </source>
</evidence>
<sequence length="738" mass="82504">MKKIITLVAIMAAASVFSQEEQDTTSNKLNEVKVEALRYNNSKKNSQQIQTIDKKEIEFGNYQTTAEMLSNSGSLFVQKSQQGGGSPVIRGLESSRILLLVDGVRMNNLVYRGGHLQNVITVDENMLEKADVLFGSASTQYGSDAMGGAINLVTKRAKLLSEAGKSFSANLNTRYGSANKEKSGYFDFGFHGAKFAGLTAVSYNDFGDLKMGTKPNGNYDYFGLRPEYVATVGNIDEIVKNPDPYTQIYSGYKQYNAMQKLVYAPNETSSHSLNLQYSTTNDIPRYDRLTDIRSNKLRYAVWNYGPQERLLAGYKFTKDKAFLNSDLSVGANYQKIEESRINRSRNSDNLDSRIENISVYSVNVDLKAKVGNGTLLYGVEGFYDDLQSTANRTNRVTGIIDSLDTRYPDGKNFTLRTDAFATYNANITEKTSYNLGLRGGFTKLRSEFVNQNFFKFPFKDIEQSNITYSAAAGIVNNSTKNVRVSFNLSTGYRTPNVDDLAKVFESTVGSSSGNGRLVVPNPNIKPEKNITGDFGITLFNEKRTLELDNTIFYTHLYDVIVSDKFTYNGASTINYDGFPADVYASQNLNHGYIFGYSSKLNLNVCKNFKIYGSYNHTYGRSIAKDSREEKPLDHIPPHYGKVGFNYESKYVTVDANMLYNGKKDIEDYSTSGEDNQQYAPSFGMPSWQTYNVKVAGKPMKYVTIYAGVENMFDTMYRNFASGINAAGRNIYGGLKLSY</sequence>
<dbReference type="GO" id="GO:0015344">
    <property type="term" value="F:siderophore uptake transmembrane transporter activity"/>
    <property type="evidence" value="ECO:0007669"/>
    <property type="project" value="TreeGrafter"/>
</dbReference>
<evidence type="ECO:0000256" key="4">
    <source>
        <dbReference type="ARBA" id="ARBA00022692"/>
    </source>
</evidence>
<dbReference type="EMBL" id="SBKO01000006">
    <property type="protein sequence ID" value="RXR16257.1"/>
    <property type="molecule type" value="Genomic_DNA"/>
</dbReference>
<dbReference type="OrthoDB" id="9764669at2"/>
<dbReference type="InterPro" id="IPR036942">
    <property type="entry name" value="Beta-barrel_TonB_sf"/>
</dbReference>
<evidence type="ECO:0000256" key="12">
    <source>
        <dbReference type="SAM" id="SignalP"/>
    </source>
</evidence>
<evidence type="ECO:0000256" key="3">
    <source>
        <dbReference type="ARBA" id="ARBA00022452"/>
    </source>
</evidence>
<feature type="domain" description="TonB-dependent receptor-like beta-barrel" evidence="13">
    <location>
        <begin position="268"/>
        <end position="710"/>
    </location>
</feature>
<evidence type="ECO:0000259" key="14">
    <source>
        <dbReference type="Pfam" id="PF07715"/>
    </source>
</evidence>
<comment type="caution">
    <text evidence="15">The sequence shown here is derived from an EMBL/GenBank/DDBJ whole genome shotgun (WGS) entry which is preliminary data.</text>
</comment>
<dbReference type="AlphaFoldDB" id="A0A4Q1K073"/>
<dbReference type="Gene3D" id="2.40.170.20">
    <property type="entry name" value="TonB-dependent receptor, beta-barrel domain"/>
    <property type="match status" value="1"/>
</dbReference>
<keyword evidence="5 12" id="KW-0732">Signal</keyword>
<dbReference type="PROSITE" id="PS52016">
    <property type="entry name" value="TONB_DEPENDENT_REC_3"/>
    <property type="match status" value="1"/>
</dbReference>
<dbReference type="Gene3D" id="2.170.130.10">
    <property type="entry name" value="TonB-dependent receptor, plug domain"/>
    <property type="match status" value="1"/>
</dbReference>
<evidence type="ECO:0000313" key="16">
    <source>
        <dbReference type="Proteomes" id="UP000290283"/>
    </source>
</evidence>
<evidence type="ECO:0000256" key="7">
    <source>
        <dbReference type="ARBA" id="ARBA00023136"/>
    </source>
</evidence>
<dbReference type="InterPro" id="IPR000531">
    <property type="entry name" value="Beta-barrel_TonB"/>
</dbReference>
<evidence type="ECO:0000256" key="2">
    <source>
        <dbReference type="ARBA" id="ARBA00022448"/>
    </source>
</evidence>
<comment type="similarity">
    <text evidence="10 11">Belongs to the TonB-dependent receptor family.</text>
</comment>
<evidence type="ECO:0000256" key="5">
    <source>
        <dbReference type="ARBA" id="ARBA00022729"/>
    </source>
</evidence>
<keyword evidence="6 11" id="KW-0798">TonB box</keyword>
<dbReference type="Proteomes" id="UP000290283">
    <property type="component" value="Unassembled WGS sequence"/>
</dbReference>
<keyword evidence="3 10" id="KW-1134">Transmembrane beta strand</keyword>
<evidence type="ECO:0000256" key="11">
    <source>
        <dbReference type="RuleBase" id="RU003357"/>
    </source>
</evidence>
<keyword evidence="9 10" id="KW-0998">Cell outer membrane</keyword>
<dbReference type="InterPro" id="IPR039426">
    <property type="entry name" value="TonB-dep_rcpt-like"/>
</dbReference>
<comment type="subcellular location">
    <subcellularLocation>
        <location evidence="1 10">Cell outer membrane</location>
        <topology evidence="1 10">Multi-pass membrane protein</topology>
    </subcellularLocation>
</comment>
<proteinExistence type="inferred from homology"/>
<keyword evidence="2 10" id="KW-0813">Transport</keyword>
<evidence type="ECO:0000259" key="13">
    <source>
        <dbReference type="Pfam" id="PF00593"/>
    </source>
</evidence>
<evidence type="ECO:0000256" key="1">
    <source>
        <dbReference type="ARBA" id="ARBA00004571"/>
    </source>
</evidence>
<accession>A0A4Q1K073</accession>
<keyword evidence="8 15" id="KW-0675">Receptor</keyword>
<feature type="chain" id="PRO_5020665213" evidence="12">
    <location>
        <begin position="19"/>
        <end position="738"/>
    </location>
</feature>
<dbReference type="Pfam" id="PF00593">
    <property type="entry name" value="TonB_dep_Rec_b-barrel"/>
    <property type="match status" value="1"/>
</dbReference>